<dbReference type="Pfam" id="PF20216">
    <property type="entry name" value="DUF6576"/>
    <property type="match status" value="1"/>
</dbReference>
<dbReference type="PANTHER" id="PTHR43731">
    <property type="entry name" value="RHOMBOID PROTEASE"/>
    <property type="match status" value="1"/>
</dbReference>
<keyword evidence="4" id="KW-0378">Hydrolase</keyword>
<name>A0A1G7E757_9FLAO</name>
<dbReference type="InterPro" id="IPR050925">
    <property type="entry name" value="Rhomboid_protease_S54"/>
</dbReference>
<comment type="similarity">
    <text evidence="2">Belongs to the peptidase S54 family.</text>
</comment>
<evidence type="ECO:0000313" key="11">
    <source>
        <dbReference type="EMBL" id="SDE59534.1"/>
    </source>
</evidence>
<evidence type="ECO:0000256" key="1">
    <source>
        <dbReference type="ARBA" id="ARBA00004141"/>
    </source>
</evidence>
<evidence type="ECO:0000256" key="3">
    <source>
        <dbReference type="ARBA" id="ARBA00022692"/>
    </source>
</evidence>
<dbReference type="SUPFAM" id="SSF144091">
    <property type="entry name" value="Rhomboid-like"/>
    <property type="match status" value="1"/>
</dbReference>
<evidence type="ECO:0000259" key="9">
    <source>
        <dbReference type="Pfam" id="PF01694"/>
    </source>
</evidence>
<evidence type="ECO:0000259" key="10">
    <source>
        <dbReference type="Pfam" id="PF20216"/>
    </source>
</evidence>
<evidence type="ECO:0000256" key="6">
    <source>
        <dbReference type="ARBA" id="ARBA00023136"/>
    </source>
</evidence>
<dbReference type="Gene3D" id="1.20.1540.10">
    <property type="entry name" value="Rhomboid-like"/>
    <property type="match status" value="1"/>
</dbReference>
<feature type="transmembrane region" description="Helical" evidence="8">
    <location>
        <begin position="20"/>
        <end position="41"/>
    </location>
</feature>
<feature type="compositionally biased region" description="Basic and acidic residues" evidence="7">
    <location>
        <begin position="256"/>
        <end position="265"/>
    </location>
</feature>
<dbReference type="RefSeq" id="WP_091869125.1">
    <property type="nucleotide sequence ID" value="NZ_FNAO01000006.1"/>
</dbReference>
<feature type="transmembrane region" description="Helical" evidence="8">
    <location>
        <begin position="61"/>
        <end position="85"/>
    </location>
</feature>
<organism evidence="11 12">
    <name type="scientific">Pricia antarctica</name>
    <dbReference type="NCBI Taxonomy" id="641691"/>
    <lineage>
        <taxon>Bacteria</taxon>
        <taxon>Pseudomonadati</taxon>
        <taxon>Bacteroidota</taxon>
        <taxon>Flavobacteriia</taxon>
        <taxon>Flavobacteriales</taxon>
        <taxon>Flavobacteriaceae</taxon>
        <taxon>Pricia</taxon>
    </lineage>
</organism>
<keyword evidence="6 8" id="KW-0472">Membrane</keyword>
<dbReference type="GO" id="GO:0004252">
    <property type="term" value="F:serine-type endopeptidase activity"/>
    <property type="evidence" value="ECO:0007669"/>
    <property type="project" value="InterPro"/>
</dbReference>
<sequence length="295" mass="33101">MKGGELRYHYARLSVAEKLIAINVIVFIVMWLITALIGPNIENWFALPQDFFDFLVQPWSIVTYSFLHADFFHILWNMYILYVAGRIMLNLFDGKRFLNVYFLGVILGGLLFLFSYNIFPSLIGLNTSLVGASAGVMAVLIFICTYIPNQEVRIIFFNVKLWQVGIFVVLMDLIKIPMGGNLGGHLAHLGGAFLGYVYAKQLYKGTDIGEGFSKLMDSIADLFKKSSATVGNGRKKAPMKTVYRKQQSSSGSKSSPPKDNHQQKIDAILDKISKSGYESLSKSEKDYLFKAGKED</sequence>
<dbReference type="InterPro" id="IPR046483">
    <property type="entry name" value="DUF6576"/>
</dbReference>
<keyword evidence="5 8" id="KW-1133">Transmembrane helix</keyword>
<reference evidence="11 12" key="1">
    <citation type="submission" date="2016-10" db="EMBL/GenBank/DDBJ databases">
        <authorList>
            <person name="de Groot N.N."/>
        </authorList>
    </citation>
    <scope>NUCLEOTIDE SEQUENCE [LARGE SCALE GENOMIC DNA]</scope>
    <source>
        <strain evidence="11 12">DSM 23421</strain>
    </source>
</reference>
<dbReference type="STRING" id="641691.SAMN05421636_10659"/>
<feature type="region of interest" description="Disordered" evidence="7">
    <location>
        <begin position="231"/>
        <end position="265"/>
    </location>
</feature>
<dbReference type="InterPro" id="IPR035952">
    <property type="entry name" value="Rhomboid-like_sf"/>
</dbReference>
<feature type="transmembrane region" description="Helical" evidence="8">
    <location>
        <begin position="182"/>
        <end position="199"/>
    </location>
</feature>
<dbReference type="InterPro" id="IPR022764">
    <property type="entry name" value="Peptidase_S54_rhomboid_dom"/>
</dbReference>
<evidence type="ECO:0000256" key="4">
    <source>
        <dbReference type="ARBA" id="ARBA00022801"/>
    </source>
</evidence>
<evidence type="ECO:0000256" key="2">
    <source>
        <dbReference type="ARBA" id="ARBA00009045"/>
    </source>
</evidence>
<dbReference type="EMBL" id="FNAO01000006">
    <property type="protein sequence ID" value="SDE59534.1"/>
    <property type="molecule type" value="Genomic_DNA"/>
</dbReference>
<feature type="compositionally biased region" description="Low complexity" evidence="7">
    <location>
        <begin position="245"/>
        <end position="255"/>
    </location>
</feature>
<dbReference type="OrthoDB" id="680602at2"/>
<dbReference type="PANTHER" id="PTHR43731:SF14">
    <property type="entry name" value="PRESENILIN-ASSOCIATED RHOMBOID-LIKE PROTEIN, MITOCHONDRIAL"/>
    <property type="match status" value="1"/>
</dbReference>
<comment type="subcellular location">
    <subcellularLocation>
        <location evidence="1">Membrane</location>
        <topology evidence="1">Multi-pass membrane protein</topology>
    </subcellularLocation>
</comment>
<gene>
    <name evidence="11" type="ORF">SAMN05421636_10659</name>
</gene>
<dbReference type="Pfam" id="PF01694">
    <property type="entry name" value="Rhomboid"/>
    <property type="match status" value="1"/>
</dbReference>
<evidence type="ECO:0000256" key="7">
    <source>
        <dbReference type="SAM" id="MobiDB-lite"/>
    </source>
</evidence>
<keyword evidence="3 8" id="KW-0812">Transmembrane</keyword>
<evidence type="ECO:0000256" key="5">
    <source>
        <dbReference type="ARBA" id="ARBA00022989"/>
    </source>
</evidence>
<evidence type="ECO:0000313" key="12">
    <source>
        <dbReference type="Proteomes" id="UP000199109"/>
    </source>
</evidence>
<keyword evidence="11" id="KW-0645">Protease</keyword>
<dbReference type="GO" id="GO:0016020">
    <property type="term" value="C:membrane"/>
    <property type="evidence" value="ECO:0007669"/>
    <property type="project" value="UniProtKB-SubCell"/>
</dbReference>
<dbReference type="GO" id="GO:0006508">
    <property type="term" value="P:proteolysis"/>
    <property type="evidence" value="ECO:0007669"/>
    <property type="project" value="UniProtKB-KW"/>
</dbReference>
<feature type="domain" description="Peptidase S54 rhomboid" evidence="9">
    <location>
        <begin position="57"/>
        <end position="201"/>
    </location>
</feature>
<feature type="transmembrane region" description="Helical" evidence="8">
    <location>
        <begin position="154"/>
        <end position="176"/>
    </location>
</feature>
<proteinExistence type="inferred from homology"/>
<feature type="transmembrane region" description="Helical" evidence="8">
    <location>
        <begin position="97"/>
        <end position="119"/>
    </location>
</feature>
<accession>A0A1G7E757</accession>
<dbReference type="AlphaFoldDB" id="A0A1G7E757"/>
<evidence type="ECO:0000256" key="8">
    <source>
        <dbReference type="SAM" id="Phobius"/>
    </source>
</evidence>
<dbReference type="Proteomes" id="UP000199109">
    <property type="component" value="Unassembled WGS sequence"/>
</dbReference>
<feature type="domain" description="DUF6576" evidence="10">
    <location>
        <begin position="258"/>
        <end position="288"/>
    </location>
</feature>
<keyword evidence="12" id="KW-1185">Reference proteome</keyword>
<feature type="transmembrane region" description="Helical" evidence="8">
    <location>
        <begin position="125"/>
        <end position="147"/>
    </location>
</feature>
<protein>
    <submittedName>
        <fullName evidence="11">Membrane associated serine protease, rhomboid family</fullName>
    </submittedName>
</protein>